<gene>
    <name evidence="5" type="ORF">GSONMT00078602001</name>
</gene>
<dbReference type="AlphaFoldDB" id="A0A060W2R6"/>
<dbReference type="PANTHER" id="PTHR15427:SF33">
    <property type="entry name" value="COLLAGEN IV NC1 DOMAIN-CONTAINING PROTEIN"/>
    <property type="match status" value="1"/>
</dbReference>
<dbReference type="PRINTS" id="PR00007">
    <property type="entry name" value="COMPLEMNTC1Q"/>
</dbReference>
<evidence type="ECO:0000256" key="2">
    <source>
        <dbReference type="ARBA" id="ARBA00022525"/>
    </source>
</evidence>
<evidence type="ECO:0000313" key="6">
    <source>
        <dbReference type="Proteomes" id="UP000193380"/>
    </source>
</evidence>
<sequence length="249" mass="27216">MRTDELSFWSRVAKGVHNSCPTMVCDAAAIVLLCLLGAALANEYSWNSPGETTKDPKTENLCLADQASCGCCLMQKQMWRMEQFFNMSLNELQKGLEKAKAVVNNVRASRSAFSVALTNTRRCEGPFREAKTVVYQYIFVNLGEGYNNRTGIFTVPRSGVYSLALTVYSDSGAPGANLAACANLMVNGRQVAGCSEQNQQDQEDSTTTVMAIQLQAGDKLSVTLPIGCFLCDEQSHYNTFSGFLLYATD</sequence>
<dbReference type="Pfam" id="PF00386">
    <property type="entry name" value="C1q"/>
    <property type="match status" value="1"/>
</dbReference>
<feature type="domain" description="C1q" evidence="4">
    <location>
        <begin position="106"/>
        <end position="249"/>
    </location>
</feature>
<organism evidence="5 6">
    <name type="scientific">Oncorhynchus mykiss</name>
    <name type="common">Rainbow trout</name>
    <name type="synonym">Salmo gairdneri</name>
    <dbReference type="NCBI Taxonomy" id="8022"/>
    <lineage>
        <taxon>Eukaryota</taxon>
        <taxon>Metazoa</taxon>
        <taxon>Chordata</taxon>
        <taxon>Craniata</taxon>
        <taxon>Vertebrata</taxon>
        <taxon>Euteleostomi</taxon>
        <taxon>Actinopterygii</taxon>
        <taxon>Neopterygii</taxon>
        <taxon>Teleostei</taxon>
        <taxon>Protacanthopterygii</taxon>
        <taxon>Salmoniformes</taxon>
        <taxon>Salmonidae</taxon>
        <taxon>Salmoninae</taxon>
        <taxon>Oncorhynchus</taxon>
    </lineage>
</organism>
<proteinExistence type="predicted"/>
<dbReference type="InterPro" id="IPR001073">
    <property type="entry name" value="C1q_dom"/>
</dbReference>
<dbReference type="EMBL" id="FR904313">
    <property type="protein sequence ID" value="CDQ58850.1"/>
    <property type="molecule type" value="Genomic_DNA"/>
</dbReference>
<dbReference type="SMART" id="SM00110">
    <property type="entry name" value="C1Q"/>
    <property type="match status" value="1"/>
</dbReference>
<dbReference type="Proteomes" id="UP000193380">
    <property type="component" value="Unassembled WGS sequence"/>
</dbReference>
<keyword evidence="2" id="KW-0964">Secreted</keyword>
<dbReference type="InterPro" id="IPR008983">
    <property type="entry name" value="Tumour_necrosis_fac-like_dom"/>
</dbReference>
<dbReference type="PANTHER" id="PTHR15427">
    <property type="entry name" value="EMILIN ELASTIN MICROFIBRIL INTERFACE-LOCATED PROTEIN ELASTIN MICROFIBRIL INTERFACER"/>
    <property type="match status" value="1"/>
</dbReference>
<evidence type="ECO:0000313" key="5">
    <source>
        <dbReference type="EMBL" id="CDQ58850.1"/>
    </source>
</evidence>
<dbReference type="PaxDb" id="8022-A0A060W2R6"/>
<evidence type="ECO:0000259" key="4">
    <source>
        <dbReference type="PROSITE" id="PS50871"/>
    </source>
</evidence>
<comment type="subcellular location">
    <subcellularLocation>
        <location evidence="1">Secreted</location>
        <location evidence="1">Extracellular space</location>
        <location evidence="1">Extracellular matrix</location>
    </subcellularLocation>
</comment>
<keyword evidence="3" id="KW-0272">Extracellular matrix</keyword>
<evidence type="ECO:0000256" key="1">
    <source>
        <dbReference type="ARBA" id="ARBA00004498"/>
    </source>
</evidence>
<reference evidence="5" key="2">
    <citation type="submission" date="2014-03" db="EMBL/GenBank/DDBJ databases">
        <authorList>
            <person name="Genoscope - CEA"/>
        </authorList>
    </citation>
    <scope>NUCLEOTIDE SEQUENCE</scope>
</reference>
<name>A0A060W2R6_ONCMY</name>
<accession>A0A060W2R6</accession>
<dbReference type="GO" id="GO:0005581">
    <property type="term" value="C:collagen trimer"/>
    <property type="evidence" value="ECO:0007669"/>
    <property type="project" value="UniProtKB-KW"/>
</dbReference>
<dbReference type="PROSITE" id="PS50871">
    <property type="entry name" value="C1Q"/>
    <property type="match status" value="1"/>
</dbReference>
<protein>
    <recommendedName>
        <fullName evidence="4">C1q domain-containing protein</fullName>
    </recommendedName>
</protein>
<reference evidence="5" key="1">
    <citation type="journal article" date="2014" name="Nat. Commun.">
        <title>The rainbow trout genome provides novel insights into evolution after whole-genome duplication in vertebrates.</title>
        <authorList>
            <person name="Berthelot C."/>
            <person name="Brunet F."/>
            <person name="Chalopin D."/>
            <person name="Juanchich A."/>
            <person name="Bernard M."/>
            <person name="Noel B."/>
            <person name="Bento P."/>
            <person name="Da Silva C."/>
            <person name="Labadie K."/>
            <person name="Alberti A."/>
            <person name="Aury J.M."/>
            <person name="Louis A."/>
            <person name="Dehais P."/>
            <person name="Bardou P."/>
            <person name="Montfort J."/>
            <person name="Klopp C."/>
            <person name="Cabau C."/>
            <person name="Gaspin C."/>
            <person name="Thorgaard G.H."/>
            <person name="Boussaha M."/>
            <person name="Quillet E."/>
            <person name="Guyomard R."/>
            <person name="Galiana D."/>
            <person name="Bobe J."/>
            <person name="Volff J.N."/>
            <person name="Genet C."/>
            <person name="Wincker P."/>
            <person name="Jaillon O."/>
            <person name="Roest Crollius H."/>
            <person name="Guiguen Y."/>
        </authorList>
    </citation>
    <scope>NUCLEOTIDE SEQUENCE [LARGE SCALE GENOMIC DNA]</scope>
</reference>
<dbReference type="Gene3D" id="2.60.120.40">
    <property type="match status" value="1"/>
</dbReference>
<dbReference type="InterPro" id="IPR050392">
    <property type="entry name" value="Collagen/C1q_domain"/>
</dbReference>
<dbReference type="SUPFAM" id="SSF49842">
    <property type="entry name" value="TNF-like"/>
    <property type="match status" value="1"/>
</dbReference>
<evidence type="ECO:0000256" key="3">
    <source>
        <dbReference type="ARBA" id="ARBA00022530"/>
    </source>
</evidence>